<dbReference type="EMBL" id="JACGCI010000043">
    <property type="protein sequence ID" value="KAF6752636.1"/>
    <property type="molecule type" value="Genomic_DNA"/>
</dbReference>
<feature type="region of interest" description="Disordered" evidence="1">
    <location>
        <begin position="226"/>
        <end position="271"/>
    </location>
</feature>
<accession>A0A8H6HTQ9</accession>
<proteinExistence type="predicted"/>
<dbReference type="Proteomes" id="UP000521943">
    <property type="component" value="Unassembled WGS sequence"/>
</dbReference>
<dbReference type="AlphaFoldDB" id="A0A8H6HTQ9"/>
<evidence type="ECO:0000256" key="1">
    <source>
        <dbReference type="SAM" id="MobiDB-lite"/>
    </source>
</evidence>
<keyword evidence="3" id="KW-1185">Reference proteome</keyword>
<name>A0A8H6HTQ9_9AGAR</name>
<gene>
    <name evidence="2" type="ORF">DFP72DRAFT_904282</name>
</gene>
<feature type="region of interest" description="Disordered" evidence="1">
    <location>
        <begin position="1"/>
        <end position="59"/>
    </location>
</feature>
<reference evidence="2 3" key="1">
    <citation type="submission" date="2020-07" db="EMBL/GenBank/DDBJ databases">
        <title>Comparative genomics of pyrophilous fungi reveals a link between fire events and developmental genes.</title>
        <authorList>
            <consortium name="DOE Joint Genome Institute"/>
            <person name="Steindorff A.S."/>
            <person name="Carver A."/>
            <person name="Calhoun S."/>
            <person name="Stillman K."/>
            <person name="Liu H."/>
            <person name="Lipzen A."/>
            <person name="Pangilinan J."/>
            <person name="Labutti K."/>
            <person name="Bruns T.D."/>
            <person name="Grigoriev I.V."/>
        </authorList>
    </citation>
    <scope>NUCLEOTIDE SEQUENCE [LARGE SCALE GENOMIC DNA]</scope>
    <source>
        <strain evidence="2 3">CBS 144469</strain>
    </source>
</reference>
<feature type="region of interest" description="Disordered" evidence="1">
    <location>
        <begin position="166"/>
        <end position="195"/>
    </location>
</feature>
<comment type="caution">
    <text evidence="2">The sequence shown here is derived from an EMBL/GenBank/DDBJ whole genome shotgun (WGS) entry which is preliminary data.</text>
</comment>
<sequence length="283" mass="31670">MSDKELTADSPESRKRARSPDESDADRAPRKFMKASGSPSQTATTSRTLPRGSNPTPFDEATLFSMVAEREETIGRLARSLERREEAVEAKNREIASLSLQLKEATTRINSMEKERARTTARPVRETSLAEKQIPKPIKVEAGTNIFATKIDDDAQVHKEVLEALNLPSTPPRKVSPKWTPSTSHPRESRPPPTNDIVSLIEEYEQHIAVLNDKLSECHGQLLAYRNNDGPSSSQSARFFKTNPVDEPDSSDEEFISYKPFTSGPAGLSAQKRRKWIEDLSKR</sequence>
<protein>
    <submittedName>
        <fullName evidence="2">Uncharacterized protein</fullName>
    </submittedName>
</protein>
<organism evidence="2 3">
    <name type="scientific">Ephemerocybe angulata</name>
    <dbReference type="NCBI Taxonomy" id="980116"/>
    <lineage>
        <taxon>Eukaryota</taxon>
        <taxon>Fungi</taxon>
        <taxon>Dikarya</taxon>
        <taxon>Basidiomycota</taxon>
        <taxon>Agaricomycotina</taxon>
        <taxon>Agaricomycetes</taxon>
        <taxon>Agaricomycetidae</taxon>
        <taxon>Agaricales</taxon>
        <taxon>Agaricineae</taxon>
        <taxon>Psathyrellaceae</taxon>
        <taxon>Ephemerocybe</taxon>
    </lineage>
</organism>
<evidence type="ECO:0000313" key="2">
    <source>
        <dbReference type="EMBL" id="KAF6752636.1"/>
    </source>
</evidence>
<feature type="compositionally biased region" description="Polar residues" evidence="1">
    <location>
        <begin position="37"/>
        <end position="56"/>
    </location>
</feature>
<evidence type="ECO:0000313" key="3">
    <source>
        <dbReference type="Proteomes" id="UP000521943"/>
    </source>
</evidence>
<feature type="compositionally biased region" description="Basic and acidic residues" evidence="1">
    <location>
        <begin position="111"/>
        <end position="129"/>
    </location>
</feature>
<feature type="region of interest" description="Disordered" evidence="1">
    <location>
        <begin position="111"/>
        <end position="130"/>
    </location>
</feature>
<feature type="compositionally biased region" description="Basic and acidic residues" evidence="1">
    <location>
        <begin position="1"/>
        <end position="29"/>
    </location>
</feature>
<feature type="compositionally biased region" description="Acidic residues" evidence="1">
    <location>
        <begin position="246"/>
        <end position="255"/>
    </location>
</feature>